<dbReference type="EMBL" id="PKJS01000001">
    <property type="protein sequence ID" value="PKZ69946.1"/>
    <property type="molecule type" value="Genomic_DNA"/>
</dbReference>
<dbReference type="RefSeq" id="WP_100270149.1">
    <property type="nucleotide sequence ID" value="NZ_PKJS01000001.1"/>
</dbReference>
<proteinExistence type="predicted"/>
<dbReference type="EMBL" id="CP024443">
    <property type="protein sequence ID" value="ATR78902.1"/>
    <property type="molecule type" value="Genomic_DNA"/>
</dbReference>
<reference evidence="2 4" key="2">
    <citation type="submission" date="2017-12" db="EMBL/GenBank/DDBJ databases">
        <title>Phylogenetic diversity of female urinary microbiome.</title>
        <authorList>
            <person name="Thomas-White K."/>
            <person name="Wolfe A.J."/>
        </authorList>
    </citation>
    <scope>NUCLEOTIDE SEQUENCE [LARGE SCALE GENOMIC DNA]</scope>
    <source>
        <strain evidence="2 4">UMB0416</strain>
    </source>
</reference>
<reference evidence="1" key="3">
    <citation type="journal article" date="2018" name="Genome Announc.">
        <title>Complete Genome Sequences of Three Moraxella osloensis Strains Isolated from Human Skin.</title>
        <authorList>
            <person name="Lim J.Y."/>
            <person name="Hwang I."/>
            <person name="Ganzorig M."/>
            <person name="Huang S.L."/>
            <person name="Cho G.S."/>
            <person name="Franz C.M.A.P."/>
            <person name="Lee K."/>
        </authorList>
    </citation>
    <scope>NUCLEOTIDE SEQUENCE</scope>
    <source>
        <strain evidence="1">NP7</strain>
    </source>
</reference>
<sequence>MTVFLHFYQGIYPANDSRGLNKDLVWLKSGSQPIIIAIYEVRGEKIKGKAGKFSLYAAFRAVFGGLFW</sequence>
<accession>A0A2D2LV38</accession>
<evidence type="ECO:0000313" key="4">
    <source>
        <dbReference type="Proteomes" id="UP000234914"/>
    </source>
</evidence>
<gene>
    <name evidence="2" type="ORF">CYJ96_00935</name>
    <name evidence="1" type="ORF">NP7_06310</name>
</gene>
<evidence type="ECO:0000313" key="2">
    <source>
        <dbReference type="EMBL" id="PKZ69946.1"/>
    </source>
</evidence>
<protein>
    <submittedName>
        <fullName evidence="1">Uncharacterized protein</fullName>
    </submittedName>
</protein>
<name>A0A2D2LV38_FAUOS</name>
<dbReference type="Proteomes" id="UP000234914">
    <property type="component" value="Unassembled WGS sequence"/>
</dbReference>
<dbReference type="AlphaFoldDB" id="A0A2D2LV38"/>
<evidence type="ECO:0000313" key="1">
    <source>
        <dbReference type="EMBL" id="ATR78902.1"/>
    </source>
</evidence>
<reference evidence="3" key="1">
    <citation type="submission" date="2017-11" db="EMBL/GenBank/DDBJ databases">
        <title>Complete genome sequence of Moraxella osloensis NP7 isolated from human skin.</title>
        <authorList>
            <person name="Lee K."/>
            <person name="Lim J.Y."/>
            <person name="Hwang I."/>
        </authorList>
    </citation>
    <scope>NUCLEOTIDE SEQUENCE [LARGE SCALE GENOMIC DNA]</scope>
    <source>
        <strain evidence="3">NP7</strain>
    </source>
</reference>
<reference evidence="1" key="4">
    <citation type="journal article" date="2018" name="Misainmurhag Hoiji">
        <title>Complete genome sequence of multidrug-resistant Moraxella osloensis NP7 with multiple plasmids isolated from human skin.</title>
        <authorList>
            <person name="Ganzorig M."/>
            <person name="Lim J.Y."/>
            <person name="Hwang I."/>
            <person name="Lee K."/>
        </authorList>
    </citation>
    <scope>NUCLEOTIDE SEQUENCE</scope>
    <source>
        <strain evidence="1">NP7</strain>
    </source>
</reference>
<dbReference type="Proteomes" id="UP000229340">
    <property type="component" value="Chromosome"/>
</dbReference>
<evidence type="ECO:0000313" key="3">
    <source>
        <dbReference type="Proteomes" id="UP000229340"/>
    </source>
</evidence>
<organism evidence="1 3">
    <name type="scientific">Faucicola osloensis</name>
    <name type="common">Moraxella osloensis</name>
    <dbReference type="NCBI Taxonomy" id="34062"/>
    <lineage>
        <taxon>Bacteria</taxon>
        <taxon>Pseudomonadati</taxon>
        <taxon>Pseudomonadota</taxon>
        <taxon>Gammaproteobacteria</taxon>
        <taxon>Moraxellales</taxon>
        <taxon>Moraxellaceae</taxon>
        <taxon>Faucicola</taxon>
    </lineage>
</organism>